<feature type="transmembrane region" description="Helical" evidence="1">
    <location>
        <begin position="27"/>
        <end position="46"/>
    </location>
</feature>
<keyword evidence="1" id="KW-1133">Transmembrane helix</keyword>
<protein>
    <submittedName>
        <fullName evidence="2">Uncharacterized protein</fullName>
    </submittedName>
</protein>
<keyword evidence="1" id="KW-0472">Membrane</keyword>
<dbReference type="Proteomes" id="UP000229342">
    <property type="component" value="Unassembled WGS sequence"/>
</dbReference>
<name>A0A2H0KC89_9BACT</name>
<evidence type="ECO:0000313" key="2">
    <source>
        <dbReference type="EMBL" id="PIQ68835.1"/>
    </source>
</evidence>
<feature type="transmembrane region" description="Helical" evidence="1">
    <location>
        <begin position="58"/>
        <end position="80"/>
    </location>
</feature>
<proteinExistence type="predicted"/>
<keyword evidence="1" id="KW-0812">Transmembrane</keyword>
<evidence type="ECO:0000256" key="1">
    <source>
        <dbReference type="SAM" id="Phobius"/>
    </source>
</evidence>
<organism evidence="2 3">
    <name type="scientific">Candidatus Taylorbacteria bacterium CG11_big_fil_rev_8_21_14_0_20_46_11</name>
    <dbReference type="NCBI Taxonomy" id="1975025"/>
    <lineage>
        <taxon>Bacteria</taxon>
        <taxon>Candidatus Tayloriibacteriota</taxon>
    </lineage>
</organism>
<comment type="caution">
    <text evidence="2">The sequence shown here is derived from an EMBL/GenBank/DDBJ whole genome shotgun (WGS) entry which is preliminary data.</text>
</comment>
<dbReference type="EMBL" id="PCVG01000024">
    <property type="protein sequence ID" value="PIQ68835.1"/>
    <property type="molecule type" value="Genomic_DNA"/>
</dbReference>
<gene>
    <name evidence="2" type="ORF">COV91_02045</name>
</gene>
<evidence type="ECO:0000313" key="3">
    <source>
        <dbReference type="Proteomes" id="UP000229342"/>
    </source>
</evidence>
<dbReference type="AlphaFoldDB" id="A0A2H0KC89"/>
<feature type="transmembrane region" description="Helical" evidence="1">
    <location>
        <begin position="115"/>
        <end position="132"/>
    </location>
</feature>
<reference evidence="2 3" key="1">
    <citation type="submission" date="2017-09" db="EMBL/GenBank/DDBJ databases">
        <title>Depth-based differentiation of microbial function through sediment-hosted aquifers and enrichment of novel symbionts in the deep terrestrial subsurface.</title>
        <authorList>
            <person name="Probst A.J."/>
            <person name="Ladd B."/>
            <person name="Jarett J.K."/>
            <person name="Geller-Mcgrath D.E."/>
            <person name="Sieber C.M."/>
            <person name="Emerson J.B."/>
            <person name="Anantharaman K."/>
            <person name="Thomas B.C."/>
            <person name="Malmstrom R."/>
            <person name="Stieglmeier M."/>
            <person name="Klingl A."/>
            <person name="Woyke T."/>
            <person name="Ryan C.M."/>
            <person name="Banfield J.F."/>
        </authorList>
    </citation>
    <scope>NUCLEOTIDE SEQUENCE [LARGE SCALE GENOMIC DNA]</scope>
    <source>
        <strain evidence="2">CG11_big_fil_rev_8_21_14_0_20_46_11</strain>
    </source>
</reference>
<sequence length="134" mass="15313">MTPEQLEKLGLFHVESQRQNIIDIRNWIFQLALISGGIIGFTLPIFNSSPLIKSHDLLIGGLFLLWIEIVFGFGYLLVILSRENNKLAKQGDELVKYHKIESEVRSDAKIHILDILYGVFILATLFIIISMIDF</sequence>
<accession>A0A2H0KC89</accession>